<keyword evidence="6" id="KW-0539">Nucleus</keyword>
<evidence type="ECO:0000313" key="8">
    <source>
        <dbReference type="EMBL" id="OCK77948.1"/>
    </source>
</evidence>
<evidence type="ECO:0000256" key="2">
    <source>
        <dbReference type="ARBA" id="ARBA00022833"/>
    </source>
</evidence>
<evidence type="ECO:0000256" key="3">
    <source>
        <dbReference type="ARBA" id="ARBA00023015"/>
    </source>
</evidence>
<dbReference type="CDD" id="cd00067">
    <property type="entry name" value="GAL4"/>
    <property type="match status" value="1"/>
</dbReference>
<dbReference type="OrthoDB" id="2593732at2759"/>
<dbReference type="InterPro" id="IPR052360">
    <property type="entry name" value="Transcr_Regulatory_Proteins"/>
</dbReference>
<evidence type="ECO:0000256" key="5">
    <source>
        <dbReference type="ARBA" id="ARBA00023163"/>
    </source>
</evidence>
<keyword evidence="5" id="KW-0804">Transcription</keyword>
<evidence type="ECO:0000256" key="4">
    <source>
        <dbReference type="ARBA" id="ARBA00023125"/>
    </source>
</evidence>
<dbReference type="Proteomes" id="UP000250266">
    <property type="component" value="Unassembled WGS sequence"/>
</dbReference>
<keyword evidence="1" id="KW-0479">Metal-binding</keyword>
<dbReference type="GO" id="GO:0003677">
    <property type="term" value="F:DNA binding"/>
    <property type="evidence" value="ECO:0007669"/>
    <property type="project" value="UniProtKB-KW"/>
</dbReference>
<dbReference type="PROSITE" id="PS50048">
    <property type="entry name" value="ZN2_CY6_FUNGAL_2"/>
    <property type="match status" value="1"/>
</dbReference>
<dbReference type="Pfam" id="PF00172">
    <property type="entry name" value="Zn_clus"/>
    <property type="match status" value="1"/>
</dbReference>
<dbReference type="SMART" id="SM00066">
    <property type="entry name" value="GAL4"/>
    <property type="match status" value="1"/>
</dbReference>
<proteinExistence type="predicted"/>
<dbReference type="PANTHER" id="PTHR36206">
    <property type="entry name" value="ASPERCRYPTIN BIOSYNTHESIS CLUSTER-SPECIFIC TRANSCRIPTION REGULATOR ATNN-RELATED"/>
    <property type="match status" value="1"/>
</dbReference>
<reference evidence="8 9" key="1">
    <citation type="journal article" date="2016" name="Nat. Commun.">
        <title>Ectomycorrhizal ecology is imprinted in the genome of the dominant symbiotic fungus Cenococcum geophilum.</title>
        <authorList>
            <consortium name="DOE Joint Genome Institute"/>
            <person name="Peter M."/>
            <person name="Kohler A."/>
            <person name="Ohm R.A."/>
            <person name="Kuo A."/>
            <person name="Krutzmann J."/>
            <person name="Morin E."/>
            <person name="Arend M."/>
            <person name="Barry K.W."/>
            <person name="Binder M."/>
            <person name="Choi C."/>
            <person name="Clum A."/>
            <person name="Copeland A."/>
            <person name="Grisel N."/>
            <person name="Haridas S."/>
            <person name="Kipfer T."/>
            <person name="LaButti K."/>
            <person name="Lindquist E."/>
            <person name="Lipzen A."/>
            <person name="Maire R."/>
            <person name="Meier B."/>
            <person name="Mihaltcheva S."/>
            <person name="Molinier V."/>
            <person name="Murat C."/>
            <person name="Poggeler S."/>
            <person name="Quandt C.A."/>
            <person name="Sperisen C."/>
            <person name="Tritt A."/>
            <person name="Tisserant E."/>
            <person name="Crous P.W."/>
            <person name="Henrissat B."/>
            <person name="Nehls U."/>
            <person name="Egli S."/>
            <person name="Spatafora J.W."/>
            <person name="Grigoriev I.V."/>
            <person name="Martin F.M."/>
        </authorList>
    </citation>
    <scope>NUCLEOTIDE SEQUENCE [LARGE SCALE GENOMIC DNA]</scope>
    <source>
        <strain evidence="8 9">CBS 459.81</strain>
    </source>
</reference>
<dbReference type="PROSITE" id="PS00463">
    <property type="entry name" value="ZN2_CY6_FUNGAL_1"/>
    <property type="match status" value="1"/>
</dbReference>
<evidence type="ECO:0000259" key="7">
    <source>
        <dbReference type="PROSITE" id="PS50048"/>
    </source>
</evidence>
<dbReference type="InterPro" id="IPR036864">
    <property type="entry name" value="Zn2-C6_fun-type_DNA-bd_sf"/>
</dbReference>
<sequence length="537" mass="59710">MSSLGESTEDVRSGMKANEMVRGRMRVRRKTTKVRSGCATCKIRRIKCDEAKPACLKCTSTGRKCDGYAHCFGSDIHSNSSLTMVANKAASLIEVDALVPLRDVQLPATLPFFGWSIGNRAKRSFHHYIHRSAKDLTGPLPSQIWHASVLRLCASSSAIQHAVVALSEFHERFCSPTTAATSLEACYEHYHQAVRSINRLLTAQDSTSTRLIQETLVACAIFICIEVLVNNDIAALTHLEGGLGIIRHVAKCKTSPGGSAQLDDQMADLAGLFTRLDLQALNFVGSRASQEPVQSSTSFPNLPSFSLYRCIRNAQHFMRSSAKTSKYSLEAPSIVIREREHHLSALELWYQGFKSQCSDLPVAENAANLLIAYHTSRIKLRVCLEPWETAYDTCFADFRAIVAAAECIMASRIPSFLTNSEKYFTLESSIIEPLYFTALKCRDPFLRRQALSLLRRSGKEGVWDGLAMAEIANFVIELEDGNLDIAKQDCELSWADESQRVHSTAVLFNRAARTVDVESSLRNESGAWRFQNAVLKW</sequence>
<protein>
    <recommendedName>
        <fullName evidence="7">Zn(2)-C6 fungal-type domain-containing protein</fullName>
    </recommendedName>
</protein>
<name>A0A8E2E607_9PEZI</name>
<organism evidence="8 9">
    <name type="scientific">Lepidopterella palustris CBS 459.81</name>
    <dbReference type="NCBI Taxonomy" id="1314670"/>
    <lineage>
        <taxon>Eukaryota</taxon>
        <taxon>Fungi</taxon>
        <taxon>Dikarya</taxon>
        <taxon>Ascomycota</taxon>
        <taxon>Pezizomycotina</taxon>
        <taxon>Dothideomycetes</taxon>
        <taxon>Pleosporomycetidae</taxon>
        <taxon>Mytilinidiales</taxon>
        <taxon>Argynnaceae</taxon>
        <taxon>Lepidopterella</taxon>
    </lineage>
</organism>
<dbReference type="GO" id="GO:0008270">
    <property type="term" value="F:zinc ion binding"/>
    <property type="evidence" value="ECO:0007669"/>
    <property type="project" value="InterPro"/>
</dbReference>
<dbReference type="Pfam" id="PF11951">
    <property type="entry name" value="Fungal_trans_2"/>
    <property type="match status" value="1"/>
</dbReference>
<dbReference type="InterPro" id="IPR001138">
    <property type="entry name" value="Zn2Cys6_DnaBD"/>
</dbReference>
<keyword evidence="9" id="KW-1185">Reference proteome</keyword>
<dbReference type="InterPro" id="IPR021858">
    <property type="entry name" value="Fun_TF"/>
</dbReference>
<evidence type="ECO:0000256" key="6">
    <source>
        <dbReference type="ARBA" id="ARBA00023242"/>
    </source>
</evidence>
<dbReference type="Gene3D" id="4.10.240.10">
    <property type="entry name" value="Zn(2)-C6 fungal-type DNA-binding domain"/>
    <property type="match status" value="1"/>
</dbReference>
<dbReference type="EMBL" id="KV745090">
    <property type="protein sequence ID" value="OCK77948.1"/>
    <property type="molecule type" value="Genomic_DNA"/>
</dbReference>
<keyword evidence="2" id="KW-0862">Zinc</keyword>
<dbReference type="PANTHER" id="PTHR36206:SF16">
    <property type="entry name" value="TRANSCRIPTION FACTOR DOMAIN-CONTAINING PROTEIN-RELATED"/>
    <property type="match status" value="1"/>
</dbReference>
<evidence type="ECO:0000313" key="9">
    <source>
        <dbReference type="Proteomes" id="UP000250266"/>
    </source>
</evidence>
<dbReference type="SUPFAM" id="SSF57701">
    <property type="entry name" value="Zn2/Cys6 DNA-binding domain"/>
    <property type="match status" value="1"/>
</dbReference>
<accession>A0A8E2E607</accession>
<evidence type="ECO:0000256" key="1">
    <source>
        <dbReference type="ARBA" id="ARBA00022723"/>
    </source>
</evidence>
<keyword evidence="3" id="KW-0805">Transcription regulation</keyword>
<dbReference type="GO" id="GO:0000981">
    <property type="term" value="F:DNA-binding transcription factor activity, RNA polymerase II-specific"/>
    <property type="evidence" value="ECO:0007669"/>
    <property type="project" value="InterPro"/>
</dbReference>
<keyword evidence="4" id="KW-0238">DNA-binding</keyword>
<gene>
    <name evidence="8" type="ORF">K432DRAFT_444971</name>
</gene>
<dbReference type="AlphaFoldDB" id="A0A8E2E607"/>
<feature type="domain" description="Zn(2)-C6 fungal-type" evidence="7">
    <location>
        <begin position="37"/>
        <end position="65"/>
    </location>
</feature>